<dbReference type="EMBL" id="LSMT01001106">
    <property type="protein sequence ID" value="PFX12989.1"/>
    <property type="molecule type" value="Genomic_DNA"/>
</dbReference>
<evidence type="ECO:0000313" key="5">
    <source>
        <dbReference type="Proteomes" id="UP000225706"/>
    </source>
</evidence>
<name>A0A2B4R828_STYPI</name>
<evidence type="ECO:0000256" key="3">
    <source>
        <dbReference type="SAM" id="SignalP"/>
    </source>
</evidence>
<dbReference type="OrthoDB" id="5970216at2759"/>
<dbReference type="SUPFAM" id="SSF57302">
    <property type="entry name" value="Snake toxin-like"/>
    <property type="match status" value="1"/>
</dbReference>
<feature type="chain" id="PRO_5012541234" description="UPAR/Ly6 domain-containing protein" evidence="3">
    <location>
        <begin position="24"/>
        <end position="162"/>
    </location>
</feature>
<keyword evidence="5" id="KW-1185">Reference proteome</keyword>
<dbReference type="PANTHER" id="PTHR10036">
    <property type="entry name" value="CD59 GLYCOPROTEIN"/>
    <property type="match status" value="1"/>
</dbReference>
<protein>
    <recommendedName>
        <fullName evidence="6">UPAR/Ly6 domain-containing protein</fullName>
    </recommendedName>
</protein>
<evidence type="ECO:0000256" key="1">
    <source>
        <dbReference type="ARBA" id="ARBA00022729"/>
    </source>
</evidence>
<dbReference type="Gene3D" id="2.10.60.10">
    <property type="entry name" value="CD59"/>
    <property type="match status" value="1"/>
</dbReference>
<proteinExistence type="predicted"/>
<evidence type="ECO:0008006" key="6">
    <source>
        <dbReference type="Google" id="ProtNLM"/>
    </source>
</evidence>
<dbReference type="CDD" id="cd00117">
    <property type="entry name" value="TFP"/>
    <property type="match status" value="1"/>
</dbReference>
<reference evidence="5" key="1">
    <citation type="journal article" date="2017" name="bioRxiv">
        <title>Comparative analysis of the genomes of Stylophora pistillata and Acropora digitifera provides evidence for extensive differences between species of corals.</title>
        <authorList>
            <person name="Voolstra C.R."/>
            <person name="Li Y."/>
            <person name="Liew Y.J."/>
            <person name="Baumgarten S."/>
            <person name="Zoccola D."/>
            <person name="Flot J.-F."/>
            <person name="Tambutte S."/>
            <person name="Allemand D."/>
            <person name="Aranda M."/>
        </authorList>
    </citation>
    <scope>NUCLEOTIDE SEQUENCE [LARGE SCALE GENOMIC DNA]</scope>
</reference>
<sequence length="162" mass="17195">MATPYLLVFVAALVVFIMPTALSLQCYNCNNAPEIPEGTSCAADIIPKFTCPPTFDRCFTIKYTIGQQKIELRNCSTSQFCSAQKIPCNSVKPNGTECSFVCCQGELCNNEGQSTIIKPSTKPSTAFKPSTTSTPSSAVLGPALSFGAFSSALILSKILGSN</sequence>
<dbReference type="PANTHER" id="PTHR10036:SF3">
    <property type="entry name" value="PROTEIN SLEEPLESS-RELATED"/>
    <property type="match status" value="1"/>
</dbReference>
<organism evidence="4 5">
    <name type="scientific">Stylophora pistillata</name>
    <name type="common">Smooth cauliflower coral</name>
    <dbReference type="NCBI Taxonomy" id="50429"/>
    <lineage>
        <taxon>Eukaryota</taxon>
        <taxon>Metazoa</taxon>
        <taxon>Cnidaria</taxon>
        <taxon>Anthozoa</taxon>
        <taxon>Hexacorallia</taxon>
        <taxon>Scleractinia</taxon>
        <taxon>Astrocoeniina</taxon>
        <taxon>Pocilloporidae</taxon>
        <taxon>Stylophora</taxon>
    </lineage>
</organism>
<comment type="caution">
    <text evidence="4">The sequence shown here is derived from an EMBL/GenBank/DDBJ whole genome shotgun (WGS) entry which is preliminary data.</text>
</comment>
<dbReference type="GO" id="GO:0098552">
    <property type="term" value="C:side of membrane"/>
    <property type="evidence" value="ECO:0007669"/>
    <property type="project" value="UniProtKB-KW"/>
</dbReference>
<evidence type="ECO:0000313" key="4">
    <source>
        <dbReference type="EMBL" id="PFX12989.1"/>
    </source>
</evidence>
<keyword evidence="1 3" id="KW-0732">Signal</keyword>
<accession>A0A2B4R828</accession>
<dbReference type="AlphaFoldDB" id="A0A2B4R828"/>
<feature type="signal peptide" evidence="3">
    <location>
        <begin position="1"/>
        <end position="23"/>
    </location>
</feature>
<dbReference type="InterPro" id="IPR045860">
    <property type="entry name" value="Snake_toxin-like_sf"/>
</dbReference>
<dbReference type="Proteomes" id="UP000225706">
    <property type="component" value="Unassembled WGS sequence"/>
</dbReference>
<evidence type="ECO:0000256" key="2">
    <source>
        <dbReference type="ARBA" id="ARBA00023157"/>
    </source>
</evidence>
<keyword evidence="2" id="KW-1015">Disulfide bond</keyword>
<gene>
    <name evidence="4" type="ORF">AWC38_SpisGene22974</name>
</gene>